<proteinExistence type="predicted"/>
<protein>
    <submittedName>
        <fullName evidence="1">Uncharacterized protein</fullName>
    </submittedName>
</protein>
<dbReference type="Proteomes" id="UP001163835">
    <property type="component" value="Unassembled WGS sequence"/>
</dbReference>
<sequence length="258" mass="29538">MILTHGPNRTSAMWGASTGNTPAERMWPEVGSQFARAWRAFFFRLERVHGLQRNNPNHLWLLHSLFLSSINEDCDSFVQNWNSHPISGKGHDKTPNDIRLLGQLQHGTYPELEGGIHPEVLQYYNAKEIEEAEKAEMAAIANIRKEQHSQYYHEPIPVPKHGSPFAENGKEVKMFGKLLKELESSDFIPSDYKLTPGEWETGNYPIFESIPFGKKGNRQLEVPLPLHIWLTRAIQWVRCLVIMDSITLGGKAHKSRDF</sequence>
<evidence type="ECO:0000313" key="1">
    <source>
        <dbReference type="EMBL" id="KAJ3803910.1"/>
    </source>
</evidence>
<evidence type="ECO:0000313" key="2">
    <source>
        <dbReference type="Proteomes" id="UP001163835"/>
    </source>
</evidence>
<comment type="caution">
    <text evidence="1">The sequence shown here is derived from an EMBL/GenBank/DDBJ whole genome shotgun (WGS) entry which is preliminary data.</text>
</comment>
<gene>
    <name evidence="1" type="ORF">F5876DRAFT_54007</name>
</gene>
<reference evidence="1" key="1">
    <citation type="submission" date="2022-09" db="EMBL/GenBank/DDBJ databases">
        <title>A Global Phylogenomic Analysis of the Shiitake Genus Lentinula.</title>
        <authorList>
            <consortium name="DOE Joint Genome Institute"/>
            <person name="Sierra-Patev S."/>
            <person name="Min B."/>
            <person name="Naranjo-Ortiz M."/>
            <person name="Looney B."/>
            <person name="Konkel Z."/>
            <person name="Slot J.C."/>
            <person name="Sakamoto Y."/>
            <person name="Steenwyk J.L."/>
            <person name="Rokas A."/>
            <person name="Carro J."/>
            <person name="Camarero S."/>
            <person name="Ferreira P."/>
            <person name="Molpeceres G."/>
            <person name="Ruiz-Duenas F.J."/>
            <person name="Serrano A."/>
            <person name="Henrissat B."/>
            <person name="Drula E."/>
            <person name="Hughes K.W."/>
            <person name="Mata J.L."/>
            <person name="Ishikawa N.K."/>
            <person name="Vargas-Isla R."/>
            <person name="Ushijima S."/>
            <person name="Smith C.A."/>
            <person name="Ahrendt S."/>
            <person name="Andreopoulos W."/>
            <person name="He G."/>
            <person name="Labutti K."/>
            <person name="Lipzen A."/>
            <person name="Ng V."/>
            <person name="Riley R."/>
            <person name="Sandor L."/>
            <person name="Barry K."/>
            <person name="Martinez A.T."/>
            <person name="Xiao Y."/>
            <person name="Gibbons J.G."/>
            <person name="Terashima K."/>
            <person name="Grigoriev I.V."/>
            <person name="Hibbett D.S."/>
        </authorList>
    </citation>
    <scope>NUCLEOTIDE SEQUENCE</scope>
    <source>
        <strain evidence="1">TMI1499</strain>
    </source>
</reference>
<name>A0ACC1TH91_9AGAR</name>
<organism evidence="1 2">
    <name type="scientific">Lentinula aff. lateritia</name>
    <dbReference type="NCBI Taxonomy" id="2804960"/>
    <lineage>
        <taxon>Eukaryota</taxon>
        <taxon>Fungi</taxon>
        <taxon>Dikarya</taxon>
        <taxon>Basidiomycota</taxon>
        <taxon>Agaricomycotina</taxon>
        <taxon>Agaricomycetes</taxon>
        <taxon>Agaricomycetidae</taxon>
        <taxon>Agaricales</taxon>
        <taxon>Marasmiineae</taxon>
        <taxon>Omphalotaceae</taxon>
        <taxon>Lentinula</taxon>
    </lineage>
</organism>
<keyword evidence="2" id="KW-1185">Reference proteome</keyword>
<accession>A0ACC1TH91</accession>
<dbReference type="EMBL" id="MU796549">
    <property type="protein sequence ID" value="KAJ3803910.1"/>
    <property type="molecule type" value="Genomic_DNA"/>
</dbReference>